<comment type="caution">
    <text evidence="1">The sequence shown here is derived from an EMBL/GenBank/DDBJ whole genome shotgun (WGS) entry which is preliminary data.</text>
</comment>
<keyword evidence="2" id="KW-1185">Reference proteome</keyword>
<protein>
    <submittedName>
        <fullName evidence="1">Uncharacterized protein</fullName>
    </submittedName>
</protein>
<dbReference type="Proteomes" id="UP001143856">
    <property type="component" value="Unassembled WGS sequence"/>
</dbReference>
<organism evidence="1 2">
    <name type="scientific">Xylaria curta</name>
    <dbReference type="NCBI Taxonomy" id="42375"/>
    <lineage>
        <taxon>Eukaryota</taxon>
        <taxon>Fungi</taxon>
        <taxon>Dikarya</taxon>
        <taxon>Ascomycota</taxon>
        <taxon>Pezizomycotina</taxon>
        <taxon>Sordariomycetes</taxon>
        <taxon>Xylariomycetidae</taxon>
        <taxon>Xylariales</taxon>
        <taxon>Xylariaceae</taxon>
        <taxon>Xylaria</taxon>
    </lineage>
</organism>
<sequence length="1234" mass="134593">MHDRAEAAAMGITLSSPTPVFTTSNSQSRSVYFEEPQLDLDDYQTSKAPALNSIGTLVSWRPFYLRRAVLFGFITIFVLVIAVIESLLAVSNKNSGITTSNATQHYLWTYGPTAFLTGVAALWARVEYQSKLVAPWLQLQQNAIPTSRTLLLDYISPFSIFSLVNSWRNRDFLVLITLLVSVIIKILIIISSGLISLSLTSVTRDSYPMVLRDRFIDSNARLTTTGNLASYILHGLGPRNLTLPEGISKNYAFQSVETYLPRTAETRITVDGLTNSLNCEAANIREARFSGGAGYGHTRLTLEVALSSPGCDVGLTSLGGVGYSNPPNSTLFAKFEQVQCDTSAGATEKRVLLLFANMTYYTDYSEATKFLNGNVDYNVVGVLGKSTQLLCVPNYAIERVEVTRNGTRTNAIEPKIQGTPHRTLNSVTAWDIMDAQFRAARSADAAKEVSFINISSIEVDVDIYMELVLNWNPAPGLQATFLFDPDILQQTVEAYYRQAGAIIAKQSLMEPTRADTKGSATVNENRLIVHSWVAQWMVGLISACIFLTTIAVLLVPGRAALPRNPSTLQDLVSILQHSRELMTQLRCAGAADDRHLIQYLKSPTFQSKVTYQSISNQFIFHIIGTPNETDPEPKSFPQVGSKMIHPTILHPASRSMLCLGTVGLIISLELLLQKSNLEDGLGDVGNDTYIHYAWTAIPALVFGALSIAFSAVDFETRSLAPYVMMRKYLSKDKFSQLELLDMTIPESVYREIRLGSLWALATTTSFLIASLFTTFSASLFQESSLPFKTSVVLGTNQSFLLTPDNWFDRSSSSQATSLILASNYSFPRFTYQNLAFPELIPISTTSYPHSPNESTLSISATVPAVRGYMDCRSYESTQIYANLTLNYTDESTGETNPLKIRVDEETCGDPDSIVFSISTAANVTYIGQVAGSAVFWGRCSDLLYFWGKIDHGSSPAIQHISALGCNVSFQSVDVDTTFIGTDLDLDLQNPPRPLESTLRNSTLSKSDRRSPLNSYVELADAGAAPQLLDNFFSLLVTSPWAIPVAALGDPSASPNISAAIKFHHSIFLAQELATKLAPANETNATLAEPIVDSTSRRRVVQDAASTHILAALLAAALILFVLGWVFGPSTSVLPRNPTTIASAIALLAGGNLFAHLPSNGSWLSPEEIAAMLGDSDARFWMGWGNLPDEEGMLTGGENELACPSLGSSSLARKRPPRHRPGDTATVSGREVGKI</sequence>
<accession>A0ACC1NQJ4</accession>
<dbReference type="EMBL" id="JAPDGR010001592">
    <property type="protein sequence ID" value="KAJ2981190.1"/>
    <property type="molecule type" value="Genomic_DNA"/>
</dbReference>
<evidence type="ECO:0000313" key="1">
    <source>
        <dbReference type="EMBL" id="KAJ2981190.1"/>
    </source>
</evidence>
<proteinExistence type="predicted"/>
<gene>
    <name evidence="1" type="ORF">NUW58_g6748</name>
</gene>
<name>A0ACC1NQJ4_9PEZI</name>
<reference evidence="1" key="1">
    <citation type="submission" date="2022-10" db="EMBL/GenBank/DDBJ databases">
        <title>Genome Sequence of Xylaria curta.</title>
        <authorList>
            <person name="Buettner E."/>
        </authorList>
    </citation>
    <scope>NUCLEOTIDE SEQUENCE</scope>
    <source>
        <strain evidence="1">Babe10</strain>
    </source>
</reference>
<evidence type="ECO:0000313" key="2">
    <source>
        <dbReference type="Proteomes" id="UP001143856"/>
    </source>
</evidence>